<evidence type="ECO:0000256" key="5">
    <source>
        <dbReference type="ARBA" id="ARBA00023125"/>
    </source>
</evidence>
<sequence>MVKVSKIGLYLGEFKHNLTERNRLALPKRIRVEIDGFEVILTRGFEPCIIGFDKNHWQDIAKQQLAIQINEPRGRMLRRELFSGAMIVELDSQGRIVLPDNLLEWSGLKGKVGEEVVIVGAGDHFELWERSKWLKFEPQGQSKS</sequence>
<dbReference type="GO" id="GO:0009295">
    <property type="term" value="C:nucleoid"/>
    <property type="evidence" value="ECO:0007669"/>
    <property type="project" value="UniProtKB-SubCell"/>
</dbReference>
<evidence type="ECO:0000259" key="8">
    <source>
        <dbReference type="PROSITE" id="PS51740"/>
    </source>
</evidence>
<keyword evidence="5 7" id="KW-0238">DNA-binding</keyword>
<dbReference type="InterPro" id="IPR020603">
    <property type="entry name" value="MraZ_dom"/>
</dbReference>
<dbReference type="GO" id="GO:0003700">
    <property type="term" value="F:DNA-binding transcription factor activity"/>
    <property type="evidence" value="ECO:0007669"/>
    <property type="project" value="UniProtKB-UniRule"/>
</dbReference>
<dbReference type="EMBL" id="LBPN01000010">
    <property type="protein sequence ID" value="KKP59192.1"/>
    <property type="molecule type" value="Genomic_DNA"/>
</dbReference>
<evidence type="ECO:0000256" key="1">
    <source>
        <dbReference type="ARBA" id="ARBA00013860"/>
    </source>
</evidence>
<evidence type="ECO:0000313" key="10">
    <source>
        <dbReference type="Proteomes" id="UP000034176"/>
    </source>
</evidence>
<evidence type="ECO:0000256" key="6">
    <source>
        <dbReference type="ARBA" id="ARBA00023163"/>
    </source>
</evidence>
<dbReference type="Pfam" id="PF02381">
    <property type="entry name" value="MraZ"/>
    <property type="match status" value="2"/>
</dbReference>
<protein>
    <recommendedName>
        <fullName evidence="1 7">Transcriptional regulator MraZ</fullName>
    </recommendedName>
</protein>
<dbReference type="CDD" id="cd16320">
    <property type="entry name" value="MraZ_N"/>
    <property type="match status" value="1"/>
</dbReference>
<dbReference type="Gene3D" id="3.40.1550.20">
    <property type="entry name" value="Transcriptional regulator MraZ domain"/>
    <property type="match status" value="1"/>
</dbReference>
<comment type="similarity">
    <text evidence="7">Belongs to the MraZ family.</text>
</comment>
<evidence type="ECO:0000256" key="4">
    <source>
        <dbReference type="ARBA" id="ARBA00023015"/>
    </source>
</evidence>
<dbReference type="InterPro" id="IPR035644">
    <property type="entry name" value="MraZ_C"/>
</dbReference>
<evidence type="ECO:0000256" key="7">
    <source>
        <dbReference type="HAMAP-Rule" id="MF_01008"/>
    </source>
</evidence>
<dbReference type="SUPFAM" id="SSF89447">
    <property type="entry name" value="AbrB/MazE/MraZ-like"/>
    <property type="match status" value="1"/>
</dbReference>
<dbReference type="STRING" id="1618434.UR52_C0010G0005"/>
<comment type="subcellular location">
    <subcellularLocation>
        <location evidence="7">Cytoplasm</location>
        <location evidence="7">Nucleoid</location>
    </subcellularLocation>
</comment>
<dbReference type="PANTHER" id="PTHR34701:SF1">
    <property type="entry name" value="TRANSCRIPTIONAL REGULATOR MRAZ"/>
    <property type="match status" value="1"/>
</dbReference>
<feature type="domain" description="SpoVT-AbrB" evidence="8">
    <location>
        <begin position="85"/>
        <end position="132"/>
    </location>
</feature>
<evidence type="ECO:0000256" key="2">
    <source>
        <dbReference type="ARBA" id="ARBA00022490"/>
    </source>
</evidence>
<keyword evidence="6 7" id="KW-0804">Transcription</keyword>
<comment type="caution">
    <text evidence="9">The sequence shown here is derived from an EMBL/GenBank/DDBJ whole genome shotgun (WGS) entry which is preliminary data.</text>
</comment>
<dbReference type="CDD" id="cd16321">
    <property type="entry name" value="MraZ_C"/>
    <property type="match status" value="1"/>
</dbReference>
<dbReference type="HAMAP" id="MF_01008">
    <property type="entry name" value="MraZ"/>
    <property type="match status" value="1"/>
</dbReference>
<keyword evidence="2 7" id="KW-0963">Cytoplasm</keyword>
<dbReference type="AlphaFoldDB" id="A0A0G0DVM0"/>
<evidence type="ECO:0000313" key="9">
    <source>
        <dbReference type="EMBL" id="KKP59192.1"/>
    </source>
</evidence>
<dbReference type="InterPro" id="IPR003444">
    <property type="entry name" value="MraZ"/>
</dbReference>
<organism evidence="9 10">
    <name type="scientific">Candidatus Gottesmanbacteria bacterium GW2011_GWA1_34_13</name>
    <dbReference type="NCBI Taxonomy" id="1618434"/>
    <lineage>
        <taxon>Bacteria</taxon>
        <taxon>Candidatus Gottesmaniibacteriota</taxon>
    </lineage>
</organism>
<reference evidence="9 10" key="1">
    <citation type="journal article" date="2015" name="Nature">
        <title>rRNA introns, odd ribosomes, and small enigmatic genomes across a large radiation of phyla.</title>
        <authorList>
            <person name="Brown C.T."/>
            <person name="Hug L.A."/>
            <person name="Thomas B.C."/>
            <person name="Sharon I."/>
            <person name="Castelle C.J."/>
            <person name="Singh A."/>
            <person name="Wilkins M.J."/>
            <person name="Williams K.H."/>
            <person name="Banfield J.F."/>
        </authorList>
    </citation>
    <scope>NUCLEOTIDE SEQUENCE [LARGE SCALE GENOMIC DNA]</scope>
</reference>
<evidence type="ECO:0000256" key="3">
    <source>
        <dbReference type="ARBA" id="ARBA00022737"/>
    </source>
</evidence>
<dbReference type="PROSITE" id="PS51740">
    <property type="entry name" value="SPOVT_ABRB"/>
    <property type="match status" value="1"/>
</dbReference>
<comment type="subunit">
    <text evidence="7">Forms oligomers.</text>
</comment>
<dbReference type="InterPro" id="IPR037914">
    <property type="entry name" value="SpoVT-AbrB_sf"/>
</dbReference>
<dbReference type="GO" id="GO:0005737">
    <property type="term" value="C:cytoplasm"/>
    <property type="evidence" value="ECO:0007669"/>
    <property type="project" value="UniProtKB-UniRule"/>
</dbReference>
<gene>
    <name evidence="7" type="primary">mraZ</name>
    <name evidence="9" type="ORF">UR52_C0010G0005</name>
</gene>
<dbReference type="GO" id="GO:0000976">
    <property type="term" value="F:transcription cis-regulatory region binding"/>
    <property type="evidence" value="ECO:0007669"/>
    <property type="project" value="TreeGrafter"/>
</dbReference>
<dbReference type="Proteomes" id="UP000034176">
    <property type="component" value="Unassembled WGS sequence"/>
</dbReference>
<dbReference type="InterPro" id="IPR035642">
    <property type="entry name" value="MraZ_N"/>
</dbReference>
<dbReference type="InterPro" id="IPR038619">
    <property type="entry name" value="MraZ_sf"/>
</dbReference>
<accession>A0A0G0DVM0</accession>
<dbReference type="InterPro" id="IPR007159">
    <property type="entry name" value="SpoVT-AbrB_dom"/>
</dbReference>
<dbReference type="PANTHER" id="PTHR34701">
    <property type="entry name" value="TRANSCRIPTIONAL REGULATOR MRAZ"/>
    <property type="match status" value="1"/>
</dbReference>
<proteinExistence type="inferred from homology"/>
<keyword evidence="3" id="KW-0677">Repeat</keyword>
<name>A0A0G0DVM0_9BACT</name>
<dbReference type="GO" id="GO:2000143">
    <property type="term" value="P:negative regulation of DNA-templated transcription initiation"/>
    <property type="evidence" value="ECO:0007669"/>
    <property type="project" value="TreeGrafter"/>
</dbReference>
<keyword evidence="4 7" id="KW-0805">Transcription regulation</keyword>